<dbReference type="GO" id="GO:0003677">
    <property type="term" value="F:DNA binding"/>
    <property type="evidence" value="ECO:0007669"/>
    <property type="project" value="UniProtKB-UniRule"/>
</dbReference>
<dbReference type="Proteomes" id="UP000035036">
    <property type="component" value="Chromosome"/>
</dbReference>
<dbReference type="Pfam" id="PF16925">
    <property type="entry name" value="TetR_C_13"/>
    <property type="match status" value="1"/>
</dbReference>
<dbReference type="PANTHER" id="PTHR47506:SF3">
    <property type="entry name" value="HTH-TYPE TRANSCRIPTIONAL REGULATOR LMRA"/>
    <property type="match status" value="1"/>
</dbReference>
<name>A0A0B5FGY6_9BACT</name>
<evidence type="ECO:0000256" key="4">
    <source>
        <dbReference type="PROSITE-ProRule" id="PRU00335"/>
    </source>
</evidence>
<dbReference type="SUPFAM" id="SSF46689">
    <property type="entry name" value="Homeodomain-like"/>
    <property type="match status" value="1"/>
</dbReference>
<evidence type="ECO:0000313" key="7">
    <source>
        <dbReference type="Proteomes" id="UP000035036"/>
    </source>
</evidence>
<feature type="domain" description="HTH tetR-type" evidence="5">
    <location>
        <begin position="6"/>
        <end position="66"/>
    </location>
</feature>
<dbReference type="SUPFAM" id="SSF48498">
    <property type="entry name" value="Tetracyclin repressor-like, C-terminal domain"/>
    <property type="match status" value="1"/>
</dbReference>
<reference evidence="6 7" key="1">
    <citation type="journal article" date="2015" name="Genome Announc.">
        <title>Genomes of Geoalkalibacter ferrihydriticus Z-0531T and Geoalkalibacter subterraneus Red1T, Two Haloalkaliphilic Metal-Reducing Deltaproteobacteria.</title>
        <authorList>
            <person name="Badalamenti J.P."/>
            <person name="Krajmalnik-Brown R."/>
            <person name="Torres C.I."/>
            <person name="Bond D.R."/>
        </authorList>
    </citation>
    <scope>NUCLEOTIDE SEQUENCE [LARGE SCALE GENOMIC DNA]</scope>
    <source>
        <strain evidence="6 7">Red1</strain>
    </source>
</reference>
<dbReference type="InterPro" id="IPR036271">
    <property type="entry name" value="Tet_transcr_reg_TetR-rel_C_sf"/>
</dbReference>
<dbReference type="InterPro" id="IPR001647">
    <property type="entry name" value="HTH_TetR"/>
</dbReference>
<dbReference type="AlphaFoldDB" id="A0A0B5FGY6"/>
<dbReference type="KEGG" id="gsb:GSUB_08760"/>
<evidence type="ECO:0000256" key="1">
    <source>
        <dbReference type="ARBA" id="ARBA00023015"/>
    </source>
</evidence>
<dbReference type="PANTHER" id="PTHR47506">
    <property type="entry name" value="TRANSCRIPTIONAL REGULATORY PROTEIN"/>
    <property type="match status" value="1"/>
</dbReference>
<dbReference type="InterPro" id="IPR011075">
    <property type="entry name" value="TetR_C"/>
</dbReference>
<dbReference type="Gene3D" id="1.10.357.10">
    <property type="entry name" value="Tetracycline Repressor, domain 2"/>
    <property type="match status" value="1"/>
</dbReference>
<dbReference type="Pfam" id="PF00440">
    <property type="entry name" value="TetR_N"/>
    <property type="match status" value="1"/>
</dbReference>
<evidence type="ECO:0000313" key="6">
    <source>
        <dbReference type="EMBL" id="AJF06618.1"/>
    </source>
</evidence>
<keyword evidence="3" id="KW-0804">Transcription</keyword>
<evidence type="ECO:0000256" key="2">
    <source>
        <dbReference type="ARBA" id="ARBA00023125"/>
    </source>
</evidence>
<keyword evidence="2 4" id="KW-0238">DNA-binding</keyword>
<accession>A0A0B5FGY6</accession>
<keyword evidence="1" id="KW-0805">Transcription regulation</keyword>
<dbReference type="PROSITE" id="PS50977">
    <property type="entry name" value="HTH_TETR_2"/>
    <property type="match status" value="1"/>
</dbReference>
<dbReference type="OrthoDB" id="9793734at2"/>
<proteinExistence type="predicted"/>
<feature type="DNA-binding region" description="H-T-H motif" evidence="4">
    <location>
        <begin position="29"/>
        <end position="48"/>
    </location>
</feature>
<organism evidence="6 7">
    <name type="scientific">Geoalkalibacter subterraneus</name>
    <dbReference type="NCBI Taxonomy" id="483547"/>
    <lineage>
        <taxon>Bacteria</taxon>
        <taxon>Pseudomonadati</taxon>
        <taxon>Thermodesulfobacteriota</taxon>
        <taxon>Desulfuromonadia</taxon>
        <taxon>Desulfuromonadales</taxon>
        <taxon>Geoalkalibacteraceae</taxon>
        <taxon>Geoalkalibacter</taxon>
    </lineage>
</organism>
<protein>
    <recommendedName>
        <fullName evidence="5">HTH tetR-type domain-containing protein</fullName>
    </recommendedName>
</protein>
<evidence type="ECO:0000256" key="3">
    <source>
        <dbReference type="ARBA" id="ARBA00023163"/>
    </source>
</evidence>
<dbReference type="HOGENOM" id="CLU_069356_28_1_7"/>
<dbReference type="STRING" id="483547.GSUB_08760"/>
<dbReference type="EMBL" id="CP010311">
    <property type="protein sequence ID" value="AJF06618.1"/>
    <property type="molecule type" value="Genomic_DNA"/>
</dbReference>
<sequence length="204" mass="22651">MGAKGEKTRQKILEDAAELFHTKGFGATSVRDLLQVTGMTKGSLYFHFSGKDEIGLEYLRQAGERFMAFLDEGLEGPSAVEKLDNFLQQAFAYHRARGFVGGCLFGNTALETSDTAPAFARVTAATFNQWRKKLAVIIEQAQNDGTVCRIRSADELAEFVIAALEGGIMQSRLHKSEAPMRNCVETLRMMLYSDKTDLQPHKPH</sequence>
<dbReference type="PRINTS" id="PR00455">
    <property type="entry name" value="HTHTETR"/>
</dbReference>
<evidence type="ECO:0000259" key="5">
    <source>
        <dbReference type="PROSITE" id="PS50977"/>
    </source>
</evidence>
<dbReference type="InterPro" id="IPR009057">
    <property type="entry name" value="Homeodomain-like_sf"/>
</dbReference>
<keyword evidence="7" id="KW-1185">Reference proteome</keyword>
<gene>
    <name evidence="6" type="ORF">GSUB_08760</name>
</gene>